<dbReference type="Gene3D" id="3.40.50.2300">
    <property type="match status" value="1"/>
</dbReference>
<dbReference type="SMART" id="SM00448">
    <property type="entry name" value="REC"/>
    <property type="match status" value="1"/>
</dbReference>
<dbReference type="Proteomes" id="UP000619376">
    <property type="component" value="Unassembled WGS sequence"/>
</dbReference>
<reference evidence="6 7" key="3">
    <citation type="submission" date="2020-08" db="EMBL/GenBank/DDBJ databases">
        <title>Genomic Encyclopedia of Type Strains, Phase IV (KMG-IV): sequencing the most valuable type-strain genomes for metagenomic binning, comparative biology and taxonomic classification.</title>
        <authorList>
            <person name="Goeker M."/>
        </authorList>
    </citation>
    <scope>NUCLEOTIDE SEQUENCE [LARGE SCALE GENOMIC DNA]</scope>
    <source>
        <strain evidence="6 7">DSM 27521</strain>
    </source>
</reference>
<keyword evidence="2" id="KW-0902">Two-component regulatory system</keyword>
<dbReference type="AlphaFoldDB" id="A0A7W8NRC2"/>
<reference evidence="8" key="2">
    <citation type="journal article" date="2019" name="Int. J. Syst. Evol. Microbiol.">
        <title>The Global Catalogue of Microorganisms (GCM) 10K type strain sequencing project: providing services to taxonomists for standard genome sequencing and annotation.</title>
        <authorList>
            <consortium name="The Broad Institute Genomics Platform"/>
            <consortium name="The Broad Institute Genome Sequencing Center for Infectious Disease"/>
            <person name="Wu L."/>
            <person name="Ma J."/>
        </authorList>
    </citation>
    <scope>NUCLEOTIDE SEQUENCE [LARGE SCALE GENOMIC DNA]</scope>
    <source>
        <strain evidence="8">CGMCC 1.18437</strain>
    </source>
</reference>
<dbReference type="InterPro" id="IPR011006">
    <property type="entry name" value="CheY-like_superfamily"/>
</dbReference>
<evidence type="ECO:0000256" key="3">
    <source>
        <dbReference type="PROSITE-ProRule" id="PRU00169"/>
    </source>
</evidence>
<name>A0A7W8NRC2_9DEIO</name>
<dbReference type="PROSITE" id="PS50110">
    <property type="entry name" value="RESPONSE_REGULATORY"/>
    <property type="match status" value="1"/>
</dbReference>
<feature type="modified residue" description="4-aspartylphosphate" evidence="3">
    <location>
        <position position="57"/>
    </location>
</feature>
<dbReference type="GO" id="GO:0000160">
    <property type="term" value="P:phosphorelay signal transduction system"/>
    <property type="evidence" value="ECO:0007669"/>
    <property type="project" value="UniProtKB-KW"/>
</dbReference>
<accession>A0A7W8NRC2</accession>
<keyword evidence="8" id="KW-1185">Reference proteome</keyword>
<dbReference type="EMBL" id="BNAJ01000005">
    <property type="protein sequence ID" value="GHF44894.1"/>
    <property type="molecule type" value="Genomic_DNA"/>
</dbReference>
<evidence type="ECO:0000313" key="8">
    <source>
        <dbReference type="Proteomes" id="UP000619376"/>
    </source>
</evidence>
<gene>
    <name evidence="5" type="ORF">GCM10017781_21560</name>
    <name evidence="6" type="ORF">HNQ07_002192</name>
</gene>
<dbReference type="InterPro" id="IPR050595">
    <property type="entry name" value="Bact_response_regulator"/>
</dbReference>
<dbReference type="RefSeq" id="WP_184111655.1">
    <property type="nucleotide sequence ID" value="NZ_BNAJ01000005.1"/>
</dbReference>
<dbReference type="PANTHER" id="PTHR44591:SF14">
    <property type="entry name" value="PROTEIN PILG"/>
    <property type="match status" value="1"/>
</dbReference>
<dbReference type="Proteomes" id="UP000539473">
    <property type="component" value="Unassembled WGS sequence"/>
</dbReference>
<evidence type="ECO:0000256" key="2">
    <source>
        <dbReference type="ARBA" id="ARBA00023012"/>
    </source>
</evidence>
<evidence type="ECO:0000313" key="5">
    <source>
        <dbReference type="EMBL" id="GHF44894.1"/>
    </source>
</evidence>
<dbReference type="InterPro" id="IPR001789">
    <property type="entry name" value="Sig_transdc_resp-reg_receiver"/>
</dbReference>
<proteinExistence type="predicted"/>
<keyword evidence="1 3" id="KW-0597">Phosphoprotein</keyword>
<organism evidence="6 7">
    <name type="scientific">Deinococcus metalli</name>
    <dbReference type="NCBI Taxonomy" id="1141878"/>
    <lineage>
        <taxon>Bacteria</taxon>
        <taxon>Thermotogati</taxon>
        <taxon>Deinococcota</taxon>
        <taxon>Deinococci</taxon>
        <taxon>Deinococcales</taxon>
        <taxon>Deinococcaceae</taxon>
        <taxon>Deinococcus</taxon>
    </lineage>
</organism>
<dbReference type="CDD" id="cd00156">
    <property type="entry name" value="REC"/>
    <property type="match status" value="1"/>
</dbReference>
<evidence type="ECO:0000313" key="6">
    <source>
        <dbReference type="EMBL" id="MBB5376728.1"/>
    </source>
</evidence>
<dbReference type="EMBL" id="JACHFK010000005">
    <property type="protein sequence ID" value="MBB5376728.1"/>
    <property type="molecule type" value="Genomic_DNA"/>
</dbReference>
<feature type="domain" description="Response regulatory" evidence="4">
    <location>
        <begin position="10"/>
        <end position="122"/>
    </location>
</feature>
<dbReference type="PANTHER" id="PTHR44591">
    <property type="entry name" value="STRESS RESPONSE REGULATOR PROTEIN 1"/>
    <property type="match status" value="1"/>
</dbReference>
<evidence type="ECO:0000313" key="7">
    <source>
        <dbReference type="Proteomes" id="UP000539473"/>
    </source>
</evidence>
<reference evidence="5" key="1">
    <citation type="journal article" date="2014" name="Int. J. Syst. Evol. Microbiol.">
        <title>Complete genome of a new Firmicutes species belonging to the dominant human colonic microbiota ('Ruminococcus bicirculans') reveals two chromosomes and a selective capacity to utilize plant glucans.</title>
        <authorList>
            <consortium name="NISC Comparative Sequencing Program"/>
            <person name="Wegmann U."/>
            <person name="Louis P."/>
            <person name="Goesmann A."/>
            <person name="Henrissat B."/>
            <person name="Duncan S.H."/>
            <person name="Flint H.J."/>
        </authorList>
    </citation>
    <scope>NUCLEOTIDE SEQUENCE</scope>
    <source>
        <strain evidence="5">CGMCC 1.18437</strain>
    </source>
</reference>
<sequence length="276" mass="28807">MTGSLPRRPAVLIVDDSPGVLTAMERLLSPHLPVQVADSATAALRAITPDTALVLADIRMPGMDGLELARALHQGRPSLPVVLMTGVVEDGLRSRGRELGALDVLRKPLRPDTLLPALKDWLAPQYPDLDLTVAPGSVTSGPVRPVLGASTGRAAPADPGVAAQALLRPLALMPGVISAALFAEDGTLLGVHGGMGFQVGAYLRFLATTAQTLGTHVDAQADVRAAQLEFGDRVLVACFRPGELLAVLVRDTPAASGVKGWVRQRWADAAPRPAAH</sequence>
<evidence type="ECO:0000259" key="4">
    <source>
        <dbReference type="PROSITE" id="PS50110"/>
    </source>
</evidence>
<dbReference type="Pfam" id="PF00072">
    <property type="entry name" value="Response_reg"/>
    <property type="match status" value="1"/>
</dbReference>
<evidence type="ECO:0000256" key="1">
    <source>
        <dbReference type="ARBA" id="ARBA00022553"/>
    </source>
</evidence>
<comment type="caution">
    <text evidence="6">The sequence shown here is derived from an EMBL/GenBank/DDBJ whole genome shotgun (WGS) entry which is preliminary data.</text>
</comment>
<protein>
    <submittedName>
        <fullName evidence="6">CheY-like chemotaxis protein</fullName>
    </submittedName>
</protein>
<dbReference type="SUPFAM" id="SSF52172">
    <property type="entry name" value="CheY-like"/>
    <property type="match status" value="1"/>
</dbReference>
<reference evidence="5" key="4">
    <citation type="submission" date="2024-05" db="EMBL/GenBank/DDBJ databases">
        <authorList>
            <person name="Sun Q."/>
            <person name="Zhou Y."/>
        </authorList>
    </citation>
    <scope>NUCLEOTIDE SEQUENCE</scope>
    <source>
        <strain evidence="5">CGMCC 1.18437</strain>
    </source>
</reference>